<keyword evidence="1" id="KW-0456">Lyase</keyword>
<dbReference type="PANTHER" id="PTHR30143:SF0">
    <property type="entry name" value="2-KETO-4-PENTENOATE HYDRATASE"/>
    <property type="match status" value="1"/>
</dbReference>
<dbReference type="InterPro" id="IPR036663">
    <property type="entry name" value="Fumarylacetoacetase_C_sf"/>
</dbReference>
<dbReference type="Proteomes" id="UP000292003">
    <property type="component" value="Unassembled WGS sequence"/>
</dbReference>
<dbReference type="GO" id="GO:0005737">
    <property type="term" value="C:cytoplasm"/>
    <property type="evidence" value="ECO:0007669"/>
    <property type="project" value="TreeGrafter"/>
</dbReference>
<dbReference type="GO" id="GO:0008684">
    <property type="term" value="F:2-oxopent-4-enoate hydratase activity"/>
    <property type="evidence" value="ECO:0007669"/>
    <property type="project" value="TreeGrafter"/>
</dbReference>
<dbReference type="SUPFAM" id="SSF56529">
    <property type="entry name" value="FAH"/>
    <property type="match status" value="1"/>
</dbReference>
<keyword evidence="4" id="KW-1185">Reference proteome</keyword>
<evidence type="ECO:0000313" key="4">
    <source>
        <dbReference type="Proteomes" id="UP000292003"/>
    </source>
</evidence>
<dbReference type="InterPro" id="IPR011234">
    <property type="entry name" value="Fumarylacetoacetase-like_C"/>
</dbReference>
<gene>
    <name evidence="3" type="ORF">EWH70_11375</name>
</gene>
<accession>A0A4Q7JA25</accession>
<comment type="caution">
    <text evidence="3">The sequence shown here is derived from an EMBL/GenBank/DDBJ whole genome shotgun (WGS) entry which is preliminary data.</text>
</comment>
<feature type="domain" description="Fumarylacetoacetase-like C-terminal" evidence="2">
    <location>
        <begin position="82"/>
        <end position="254"/>
    </location>
</feature>
<dbReference type="OrthoDB" id="9792137at2"/>
<dbReference type="AlphaFoldDB" id="A0A4Q7JA25"/>
<dbReference type="RefSeq" id="WP_130475288.1">
    <property type="nucleotide sequence ID" value="NZ_SFCC01000005.1"/>
</dbReference>
<proteinExistence type="predicted"/>
<sequence>MHAALAEELLAAYGAKPVPPLIERHPELTVDDAYAIQRAQVDRWLAGGAVLRGHKVGLSNASVRAQLGVDQPDYGHLLDTMFYEQDKPIPVGHFLQPRLEPEIAFVLGEPLRGPGVTPDRALAAVDHLLPALELVDSRIADWRISIVDTIADNASSGAVVLGTTPVPVGAVDLVGARCVFTRNGTEFATGVSSAVMDNPVNSVAWLANVLGERGITLEAGQVILPGSITPVAPVEAGDTFESTVDGLGTVTATFTGEGR</sequence>
<dbReference type="Pfam" id="PF01557">
    <property type="entry name" value="FAA_hydrolase"/>
    <property type="match status" value="1"/>
</dbReference>
<evidence type="ECO:0000256" key="1">
    <source>
        <dbReference type="ARBA" id="ARBA00023239"/>
    </source>
</evidence>
<organism evidence="3 4">
    <name type="scientific">Amycolatopsis suaedae</name>
    <dbReference type="NCBI Taxonomy" id="2510978"/>
    <lineage>
        <taxon>Bacteria</taxon>
        <taxon>Bacillati</taxon>
        <taxon>Actinomycetota</taxon>
        <taxon>Actinomycetes</taxon>
        <taxon>Pseudonocardiales</taxon>
        <taxon>Pseudonocardiaceae</taxon>
        <taxon>Amycolatopsis</taxon>
    </lineage>
</organism>
<protein>
    <submittedName>
        <fullName evidence="3">2-keto-4-pentenoate hydratase</fullName>
    </submittedName>
</protein>
<dbReference type="EMBL" id="SFCC01000005">
    <property type="protein sequence ID" value="RZQ63762.1"/>
    <property type="molecule type" value="Genomic_DNA"/>
</dbReference>
<reference evidence="3 4" key="1">
    <citation type="submission" date="2019-02" db="EMBL/GenBank/DDBJ databases">
        <title>Draft genome sequence of Amycolatopsis sp. 8-3EHSu isolated from roots of Suaeda maritima.</title>
        <authorList>
            <person name="Duangmal K."/>
            <person name="Chantavorakit T."/>
        </authorList>
    </citation>
    <scope>NUCLEOTIDE SEQUENCE [LARGE SCALE GENOMIC DNA]</scope>
    <source>
        <strain evidence="3 4">8-3EHSu</strain>
    </source>
</reference>
<dbReference type="Gene3D" id="3.90.850.10">
    <property type="entry name" value="Fumarylacetoacetase-like, C-terminal domain"/>
    <property type="match status" value="1"/>
</dbReference>
<evidence type="ECO:0000313" key="3">
    <source>
        <dbReference type="EMBL" id="RZQ63762.1"/>
    </source>
</evidence>
<name>A0A4Q7JA25_9PSEU</name>
<dbReference type="InterPro" id="IPR050772">
    <property type="entry name" value="Hydratase-Decarb/MhpD_sf"/>
</dbReference>
<dbReference type="PANTHER" id="PTHR30143">
    <property type="entry name" value="ACID HYDRATASE"/>
    <property type="match status" value="1"/>
</dbReference>
<evidence type="ECO:0000259" key="2">
    <source>
        <dbReference type="Pfam" id="PF01557"/>
    </source>
</evidence>